<dbReference type="Pfam" id="PF01152">
    <property type="entry name" value="Bac_globin"/>
    <property type="match status" value="1"/>
</dbReference>
<keyword evidence="2" id="KW-0349">Heme</keyword>
<evidence type="ECO:0000256" key="2">
    <source>
        <dbReference type="ARBA" id="ARBA00022617"/>
    </source>
</evidence>
<dbReference type="GO" id="GO:0019825">
    <property type="term" value="F:oxygen binding"/>
    <property type="evidence" value="ECO:0007669"/>
    <property type="project" value="InterPro"/>
</dbReference>
<proteinExistence type="inferred from homology"/>
<evidence type="ECO:0000256" key="3">
    <source>
        <dbReference type="ARBA" id="ARBA00022723"/>
    </source>
</evidence>
<dbReference type="SUPFAM" id="SSF46458">
    <property type="entry name" value="Globin-like"/>
    <property type="match status" value="1"/>
</dbReference>
<dbReference type="GO" id="GO:0020037">
    <property type="term" value="F:heme binding"/>
    <property type="evidence" value="ECO:0007669"/>
    <property type="project" value="InterPro"/>
</dbReference>
<dbReference type="AlphaFoldDB" id="A0A7D4P0J1"/>
<keyword evidence="7" id="KW-1185">Reference proteome</keyword>
<dbReference type="RefSeq" id="WP_173286812.1">
    <property type="nucleotide sequence ID" value="NZ_CP054020.1"/>
</dbReference>
<keyword evidence="3" id="KW-0479">Metal-binding</keyword>
<dbReference type="InterPro" id="IPR012292">
    <property type="entry name" value="Globin/Proto"/>
</dbReference>
<gene>
    <name evidence="6" type="ORF">HQN79_11860</name>
</gene>
<name>A0A7D4P0J1_9GAMM</name>
<organism evidence="6 7">
    <name type="scientific">Thiomicrorhabdus xiamenensis</name>
    <dbReference type="NCBI Taxonomy" id="2739063"/>
    <lineage>
        <taxon>Bacteria</taxon>
        <taxon>Pseudomonadati</taxon>
        <taxon>Pseudomonadota</taxon>
        <taxon>Gammaproteobacteria</taxon>
        <taxon>Thiotrichales</taxon>
        <taxon>Piscirickettsiaceae</taxon>
        <taxon>Thiomicrorhabdus</taxon>
    </lineage>
</organism>
<accession>A0A7D4P0J1</accession>
<sequence length="142" mass="16152">MSLERVEYGMGDATYRAVGGYSGLVKLVDEFYGAMEVLPEAQVIRAMHPEDLQVSRDKLVHFLSGWMNGPQIYADKYGSINIPQAHAHLDVGEAERDAWLFCMQVALEKQDYPLSLQQYLLTELFRPAERIRQVSSESRNAK</sequence>
<evidence type="ECO:0000256" key="1">
    <source>
        <dbReference type="ARBA" id="ARBA00022448"/>
    </source>
</evidence>
<dbReference type="Gene3D" id="1.10.490.10">
    <property type="entry name" value="Globins"/>
    <property type="match status" value="1"/>
</dbReference>
<comment type="similarity">
    <text evidence="5">Belongs to the truncated hemoglobin family. Group II subfamily.</text>
</comment>
<evidence type="ECO:0000313" key="6">
    <source>
        <dbReference type="EMBL" id="QKI90218.1"/>
    </source>
</evidence>
<dbReference type="InterPro" id="IPR009050">
    <property type="entry name" value="Globin-like_sf"/>
</dbReference>
<dbReference type="PANTHER" id="PTHR47366:SF1">
    <property type="entry name" value="TWO-ON-TWO HEMOGLOBIN-3"/>
    <property type="match status" value="1"/>
</dbReference>
<reference evidence="6 7" key="1">
    <citation type="submission" date="2020-05" db="EMBL/GenBank/DDBJ databases">
        <title>Thiomicrorhabdus sediminis sp.nov. and Thiomicrorhabdus xiamenensis sp.nov., novel sulfur-oxidizing bacteria isolated from coastal sediment.</title>
        <authorList>
            <person name="Liu X."/>
        </authorList>
    </citation>
    <scope>NUCLEOTIDE SEQUENCE [LARGE SCALE GENOMIC DNA]</scope>
    <source>
        <strain evidence="6 7">G2</strain>
    </source>
</reference>
<evidence type="ECO:0000313" key="7">
    <source>
        <dbReference type="Proteomes" id="UP000504724"/>
    </source>
</evidence>
<protein>
    <submittedName>
        <fullName evidence="6">Group II truncated hemoglobin</fullName>
    </submittedName>
</protein>
<dbReference type="InterPro" id="IPR044203">
    <property type="entry name" value="GlbO/GLB3-like"/>
</dbReference>
<keyword evidence="4" id="KW-0408">Iron</keyword>
<dbReference type="KEGG" id="txa:HQN79_11860"/>
<evidence type="ECO:0000256" key="5">
    <source>
        <dbReference type="ARBA" id="ARBA00034496"/>
    </source>
</evidence>
<evidence type="ECO:0000256" key="4">
    <source>
        <dbReference type="ARBA" id="ARBA00023004"/>
    </source>
</evidence>
<dbReference type="EMBL" id="CP054020">
    <property type="protein sequence ID" value="QKI90218.1"/>
    <property type="molecule type" value="Genomic_DNA"/>
</dbReference>
<dbReference type="GO" id="GO:0046872">
    <property type="term" value="F:metal ion binding"/>
    <property type="evidence" value="ECO:0007669"/>
    <property type="project" value="UniProtKB-KW"/>
</dbReference>
<dbReference type="InterPro" id="IPR001486">
    <property type="entry name" value="Hemoglobin_trunc"/>
</dbReference>
<dbReference type="Proteomes" id="UP000504724">
    <property type="component" value="Chromosome"/>
</dbReference>
<dbReference type="CDD" id="cd14773">
    <property type="entry name" value="TrHb2_PhHbO-like_O"/>
    <property type="match status" value="1"/>
</dbReference>
<keyword evidence="1" id="KW-0813">Transport</keyword>
<dbReference type="PANTHER" id="PTHR47366">
    <property type="entry name" value="TWO-ON-TWO HEMOGLOBIN-3"/>
    <property type="match status" value="1"/>
</dbReference>
<dbReference type="GO" id="GO:0005344">
    <property type="term" value="F:oxygen carrier activity"/>
    <property type="evidence" value="ECO:0007669"/>
    <property type="project" value="InterPro"/>
</dbReference>